<dbReference type="Pfam" id="PF09453">
    <property type="entry name" value="HIRA_B"/>
    <property type="match status" value="1"/>
</dbReference>
<feature type="compositionally biased region" description="Low complexity" evidence="11">
    <location>
        <begin position="431"/>
        <end position="442"/>
    </location>
</feature>
<dbReference type="GO" id="GO:0006351">
    <property type="term" value="P:DNA-templated transcription"/>
    <property type="evidence" value="ECO:0007669"/>
    <property type="project" value="InterPro"/>
</dbReference>
<feature type="repeat" description="WD" evidence="9">
    <location>
        <begin position="25"/>
        <end position="50"/>
    </location>
</feature>
<feature type="region of interest" description="Disordered" evidence="11">
    <location>
        <begin position="498"/>
        <end position="568"/>
    </location>
</feature>
<dbReference type="GO" id="GO:0006338">
    <property type="term" value="P:chromatin remodeling"/>
    <property type="evidence" value="ECO:0007669"/>
    <property type="project" value="InterPro"/>
</dbReference>
<evidence type="ECO:0000256" key="2">
    <source>
        <dbReference type="ARBA" id="ARBA00007306"/>
    </source>
</evidence>
<proteinExistence type="inferred from homology"/>
<dbReference type="Pfam" id="PF24105">
    <property type="entry name" value="Beta-prop_CAF1B_HIR1"/>
    <property type="match status" value="1"/>
</dbReference>
<dbReference type="PANTHER" id="PTHR13831:SF0">
    <property type="entry name" value="PROTEIN HIRA"/>
    <property type="match status" value="1"/>
</dbReference>
<keyword evidence="8 10" id="KW-0539">Nucleus</keyword>
<evidence type="ECO:0000256" key="8">
    <source>
        <dbReference type="ARBA" id="ARBA00023242"/>
    </source>
</evidence>
<dbReference type="InterPro" id="IPR001680">
    <property type="entry name" value="WD40_rpt"/>
</dbReference>
<dbReference type="Proteomes" id="UP000054107">
    <property type="component" value="Unassembled WGS sequence"/>
</dbReference>
<reference evidence="14 15" key="1">
    <citation type="submission" date="2014-09" db="EMBL/GenBank/DDBJ databases">
        <authorList>
            <person name="Ellenberger Sabrina"/>
        </authorList>
    </citation>
    <scope>NUCLEOTIDE SEQUENCE [LARGE SCALE GENOMIC DNA]</scope>
    <source>
        <strain evidence="14 15">CBS 412.66</strain>
    </source>
</reference>
<keyword evidence="3 9" id="KW-0853">WD repeat</keyword>
<dbReference type="PROSITE" id="PS50082">
    <property type="entry name" value="WD_REPEATS_2"/>
    <property type="match status" value="3"/>
</dbReference>
<comment type="function">
    <text evidence="10">Required for replication-independent chromatin assembly and for the periodic repression of histone gene transcription during the cell cycle.</text>
</comment>
<dbReference type="Pfam" id="PF00400">
    <property type="entry name" value="WD40"/>
    <property type="match status" value="1"/>
</dbReference>
<evidence type="ECO:0000259" key="12">
    <source>
        <dbReference type="Pfam" id="PF07569"/>
    </source>
</evidence>
<keyword evidence="4 10" id="KW-0677">Repeat</keyword>
<feature type="domain" description="CAF1B/HIR1 beta-propeller" evidence="13">
    <location>
        <begin position="33"/>
        <end position="209"/>
    </location>
</feature>
<dbReference type="AlphaFoldDB" id="A0A0B7NAC7"/>
<dbReference type="PROSITE" id="PS50294">
    <property type="entry name" value="WD_REPEATS_REGION"/>
    <property type="match status" value="2"/>
</dbReference>
<feature type="repeat" description="WD" evidence="9">
    <location>
        <begin position="133"/>
        <end position="165"/>
    </location>
</feature>
<evidence type="ECO:0000313" key="15">
    <source>
        <dbReference type="Proteomes" id="UP000054107"/>
    </source>
</evidence>
<evidence type="ECO:0000256" key="7">
    <source>
        <dbReference type="ARBA" id="ARBA00023163"/>
    </source>
</evidence>
<evidence type="ECO:0000256" key="4">
    <source>
        <dbReference type="ARBA" id="ARBA00022737"/>
    </source>
</evidence>
<evidence type="ECO:0000256" key="9">
    <source>
        <dbReference type="PROSITE-ProRule" id="PRU00221"/>
    </source>
</evidence>
<dbReference type="InterPro" id="IPR031120">
    <property type="entry name" value="HIR1-like"/>
</dbReference>
<feature type="compositionally biased region" description="Polar residues" evidence="11">
    <location>
        <begin position="515"/>
        <end position="546"/>
    </location>
</feature>
<dbReference type="InterPro" id="IPR036322">
    <property type="entry name" value="WD40_repeat_dom_sf"/>
</dbReference>
<feature type="region of interest" description="Disordered" evidence="11">
    <location>
        <begin position="424"/>
        <end position="451"/>
    </location>
</feature>
<dbReference type="SUPFAM" id="SSF50978">
    <property type="entry name" value="WD40 repeat-like"/>
    <property type="match status" value="1"/>
</dbReference>
<dbReference type="SMART" id="SM00320">
    <property type="entry name" value="WD40"/>
    <property type="match status" value="6"/>
</dbReference>
<keyword evidence="6 10" id="KW-0805">Transcription regulation</keyword>
<keyword evidence="15" id="KW-1185">Reference proteome</keyword>
<sequence length="943" mass="103498">MMIIKPEWVSHADRTQDARKKNPCIYSIHVHPDGQRLATGSLDGTVKIWNTKPILERDAQRDPNCHKLLCTMTMHNGAVLCVRWSSGEGRYLASSSDNDNVIIIWERDRNATTGSVFGSSDVNHESWRPIKYLRGHESDVQDLAWSKDNKYLASCGVDGFVIVWNGATFDQVTKIDQHSDFVKGVTWDPAGKFLASQSDDKMVKVFRTSDWGLETDLISPFINAPGTTLFRRLSWSPDGAHVAAANAVNGIQCIAAIINRDDWNADVSLVGHQLPIEVTSYNPKMFYVQRDQESEKSLATICALGSQDRSISIWVTQFNRPVCVAADIFDNNVYDIAWTPDGKSLFACSQDGTVACVLLDKELNDVAPDDVVYKELIKYGYGRKNTQLPETPSQLELEEDFAIVSKAATSKRLAELMTGNTSIETLSAPTGKNSNSNDASNGSGSGSGNVADVTMTDAQLATSSSTSDSTPQASTVMAEQKVTILKNGKRRIQPMMLSANSSTTSVSSTASQTAPLTSNVRSHSRSDVSYDNPTIPSSGVGTTATGNKRKKDDSNENEVEGGSSRLARSRPEWLDSAVVPPVVQKSQVKMGVPKVKSILSSKLNPREPTVVVECHNAPSLQDPSVHVRTKVVVSKQGVVLWKDFLPSAAVLMTGNHLYTAVACEDGSLVVYSAKGRRLLPPIILESIAVILQCSAQWLICLTATGLLYTWDVVNMKSSLDAISIAPILQVAKLVEGTTHRTPSIKDVRIQKNGIPIVITSLQQAFVYHLDMRVWVRISDAWYIISEFWGSGLQPSSTAAGSHKPTENPLGWLSSRMTLNGNGVDPTTRLILDIANTDESTTAVITISHIETQLAVAALLNSPNEYSDWMMYYARKLSQENAQDKIQELCKWLMGPPYAASEFAKWEPTIMDTLTKKDILKQILPVLAQNRQLQRIVTEIKSYI</sequence>
<dbReference type="CDD" id="cd00200">
    <property type="entry name" value="WD40"/>
    <property type="match status" value="1"/>
</dbReference>
<feature type="domain" description="Protein HIRA-like C-terminal" evidence="12">
    <location>
        <begin position="675"/>
        <end position="892"/>
    </location>
</feature>
<evidence type="ECO:0000259" key="13">
    <source>
        <dbReference type="Pfam" id="PF24105"/>
    </source>
</evidence>
<dbReference type="GO" id="GO:0031491">
    <property type="term" value="F:nucleosome binding"/>
    <property type="evidence" value="ECO:0007669"/>
    <property type="project" value="TreeGrafter"/>
</dbReference>
<keyword evidence="7 10" id="KW-0804">Transcription</keyword>
<evidence type="ECO:0000313" key="14">
    <source>
        <dbReference type="EMBL" id="CEP11939.1"/>
    </source>
</evidence>
<dbReference type="Gene3D" id="2.130.10.10">
    <property type="entry name" value="YVTN repeat-like/Quinoprotein amine dehydrogenase"/>
    <property type="match status" value="2"/>
</dbReference>
<evidence type="ECO:0000256" key="10">
    <source>
        <dbReference type="RuleBase" id="RU364014"/>
    </source>
</evidence>
<accession>A0A0B7NAC7</accession>
<dbReference type="STRING" id="35722.A0A0B7NAC7"/>
<organism evidence="14 15">
    <name type="scientific">Parasitella parasitica</name>
    <dbReference type="NCBI Taxonomy" id="35722"/>
    <lineage>
        <taxon>Eukaryota</taxon>
        <taxon>Fungi</taxon>
        <taxon>Fungi incertae sedis</taxon>
        <taxon>Mucoromycota</taxon>
        <taxon>Mucoromycotina</taxon>
        <taxon>Mucoromycetes</taxon>
        <taxon>Mucorales</taxon>
        <taxon>Mucorineae</taxon>
        <taxon>Mucoraceae</taxon>
        <taxon>Parasitella</taxon>
    </lineage>
</organism>
<gene>
    <name evidence="14" type="primary">PARPA_05846.1 scaffold 20154</name>
</gene>
<dbReference type="InterPro" id="IPR055410">
    <property type="entry name" value="Beta-prop_CAF1B_HIR1"/>
</dbReference>
<comment type="subcellular location">
    <subcellularLocation>
        <location evidence="1 10">Nucleus</location>
    </subcellularLocation>
</comment>
<feature type="compositionally biased region" description="Low complexity" evidence="11">
    <location>
        <begin position="498"/>
        <end position="514"/>
    </location>
</feature>
<protein>
    <recommendedName>
        <fullName evidence="10">Protein HIR</fullName>
    </recommendedName>
</protein>
<evidence type="ECO:0000256" key="5">
    <source>
        <dbReference type="ARBA" id="ARBA00022853"/>
    </source>
</evidence>
<feature type="repeat" description="WD" evidence="9">
    <location>
        <begin position="175"/>
        <end position="206"/>
    </location>
</feature>
<keyword evidence="5 10" id="KW-0156">Chromatin regulator</keyword>
<evidence type="ECO:0000256" key="6">
    <source>
        <dbReference type="ARBA" id="ARBA00023015"/>
    </source>
</evidence>
<dbReference type="GO" id="GO:0005634">
    <property type="term" value="C:nucleus"/>
    <property type="evidence" value="ECO:0007669"/>
    <property type="project" value="UniProtKB-SubCell"/>
</dbReference>
<dbReference type="PANTHER" id="PTHR13831">
    <property type="entry name" value="MEMBER OF THE HIR1 FAMILY OF WD-REPEAT PROTEINS"/>
    <property type="match status" value="1"/>
</dbReference>
<comment type="similarity">
    <text evidence="2 10">Belongs to the WD repeat HIR1 family.</text>
</comment>
<feature type="compositionally biased region" description="Low complexity" evidence="11">
    <location>
        <begin position="459"/>
        <end position="475"/>
    </location>
</feature>
<evidence type="ECO:0000256" key="3">
    <source>
        <dbReference type="ARBA" id="ARBA00022574"/>
    </source>
</evidence>
<dbReference type="GO" id="GO:0000785">
    <property type="term" value="C:chromatin"/>
    <property type="evidence" value="ECO:0007669"/>
    <property type="project" value="TreeGrafter"/>
</dbReference>
<dbReference type="InterPro" id="IPR019015">
    <property type="entry name" value="HIRA_B_motif"/>
</dbReference>
<dbReference type="InterPro" id="IPR011494">
    <property type="entry name" value="HIRA-like_C"/>
</dbReference>
<evidence type="ECO:0000256" key="11">
    <source>
        <dbReference type="SAM" id="MobiDB-lite"/>
    </source>
</evidence>
<feature type="region of interest" description="Disordered" evidence="11">
    <location>
        <begin position="459"/>
        <end position="478"/>
    </location>
</feature>
<dbReference type="GO" id="GO:0006355">
    <property type="term" value="P:regulation of DNA-templated transcription"/>
    <property type="evidence" value="ECO:0007669"/>
    <property type="project" value="InterPro"/>
</dbReference>
<dbReference type="Pfam" id="PF07569">
    <property type="entry name" value="Hira"/>
    <property type="match status" value="1"/>
</dbReference>
<keyword evidence="10" id="KW-0678">Repressor</keyword>
<dbReference type="OrthoDB" id="1741719at2759"/>
<name>A0A0B7NAC7_9FUNG</name>
<dbReference type="InterPro" id="IPR015943">
    <property type="entry name" value="WD40/YVTN_repeat-like_dom_sf"/>
</dbReference>
<dbReference type="EMBL" id="LN727218">
    <property type="protein sequence ID" value="CEP11939.1"/>
    <property type="molecule type" value="Genomic_DNA"/>
</dbReference>
<dbReference type="GO" id="GO:0000417">
    <property type="term" value="C:HIR complex"/>
    <property type="evidence" value="ECO:0007669"/>
    <property type="project" value="TreeGrafter"/>
</dbReference>
<evidence type="ECO:0000256" key="1">
    <source>
        <dbReference type="ARBA" id="ARBA00004123"/>
    </source>
</evidence>